<accession>A0A1H5TKQ0</accession>
<dbReference type="Gene3D" id="1.10.10.10">
    <property type="entry name" value="Winged helix-like DNA-binding domain superfamily/Winged helix DNA-binding domain"/>
    <property type="match status" value="1"/>
</dbReference>
<name>A0A1H5TKQ0_9VIBR</name>
<keyword evidence="1" id="KW-0805">Transcription regulation</keyword>
<dbReference type="SMART" id="SM00345">
    <property type="entry name" value="HTH_GNTR"/>
    <property type="match status" value="1"/>
</dbReference>
<keyword evidence="3" id="KW-0804">Transcription</keyword>
<sequence length="221" mass="24984">MSNTKQRAKERLKADILNYQFPPGQRLKVDDLAKLYQVGLSPMREAIMALSSEGFVDYKTHLGGFVSNVTRQEFSESVAVAKFLYAQLLQQSEASVSTDGRQKAKVLHYELSVALRNYPLTVSHIDRIEKLFLRYLVTLVAHEPKTISHQLLETTLGVLARYRRLYFLKTGNYGCMIDLNALSKLPGCLRMSDKTQTSKVIALSIQANPQEIEHVFGLVHP</sequence>
<evidence type="ECO:0000313" key="5">
    <source>
        <dbReference type="EMBL" id="SEF63343.1"/>
    </source>
</evidence>
<dbReference type="AlphaFoldDB" id="A0A1H5TKQ0"/>
<evidence type="ECO:0000256" key="1">
    <source>
        <dbReference type="ARBA" id="ARBA00023015"/>
    </source>
</evidence>
<protein>
    <submittedName>
        <fullName evidence="5">Regulatory protein, gntR family</fullName>
    </submittedName>
</protein>
<reference evidence="6" key="1">
    <citation type="submission" date="2016-10" db="EMBL/GenBank/DDBJ databases">
        <authorList>
            <person name="Varghese N."/>
            <person name="Submissions S."/>
        </authorList>
    </citation>
    <scope>NUCLEOTIDE SEQUENCE [LARGE SCALE GENOMIC DNA]</scope>
    <source>
        <strain evidence="6">CGMCC 1.7062</strain>
    </source>
</reference>
<dbReference type="InterPro" id="IPR036388">
    <property type="entry name" value="WH-like_DNA-bd_sf"/>
</dbReference>
<evidence type="ECO:0000256" key="3">
    <source>
        <dbReference type="ARBA" id="ARBA00023163"/>
    </source>
</evidence>
<dbReference type="OrthoDB" id="5906404at2"/>
<gene>
    <name evidence="5" type="ORF">SAMN04488244_102298</name>
</gene>
<dbReference type="GO" id="GO:0003700">
    <property type="term" value="F:DNA-binding transcription factor activity"/>
    <property type="evidence" value="ECO:0007669"/>
    <property type="project" value="InterPro"/>
</dbReference>
<dbReference type="SUPFAM" id="SSF46785">
    <property type="entry name" value="Winged helix' DNA-binding domain"/>
    <property type="match status" value="1"/>
</dbReference>
<dbReference type="PROSITE" id="PS50949">
    <property type="entry name" value="HTH_GNTR"/>
    <property type="match status" value="1"/>
</dbReference>
<feature type="domain" description="HTH gntR-type" evidence="4">
    <location>
        <begin position="2"/>
        <end position="69"/>
    </location>
</feature>
<dbReference type="Proteomes" id="UP000236721">
    <property type="component" value="Unassembled WGS sequence"/>
</dbReference>
<dbReference type="PANTHER" id="PTHR43537:SF5">
    <property type="entry name" value="UXU OPERON TRANSCRIPTIONAL REGULATOR"/>
    <property type="match status" value="1"/>
</dbReference>
<dbReference type="InterPro" id="IPR036390">
    <property type="entry name" value="WH_DNA-bd_sf"/>
</dbReference>
<dbReference type="Pfam" id="PF00392">
    <property type="entry name" value="GntR"/>
    <property type="match status" value="1"/>
</dbReference>
<proteinExistence type="predicted"/>
<evidence type="ECO:0000313" key="6">
    <source>
        <dbReference type="Proteomes" id="UP000236721"/>
    </source>
</evidence>
<dbReference type="PANTHER" id="PTHR43537">
    <property type="entry name" value="TRANSCRIPTIONAL REGULATOR, GNTR FAMILY"/>
    <property type="match status" value="1"/>
</dbReference>
<dbReference type="RefSeq" id="WP_103878896.1">
    <property type="nucleotide sequence ID" value="NZ_FNVG01000002.1"/>
</dbReference>
<dbReference type="EMBL" id="FNVG01000002">
    <property type="protein sequence ID" value="SEF63343.1"/>
    <property type="molecule type" value="Genomic_DNA"/>
</dbReference>
<organism evidence="5 6">
    <name type="scientific">Vibrio hangzhouensis</name>
    <dbReference type="NCBI Taxonomy" id="462991"/>
    <lineage>
        <taxon>Bacteria</taxon>
        <taxon>Pseudomonadati</taxon>
        <taxon>Pseudomonadota</taxon>
        <taxon>Gammaproteobacteria</taxon>
        <taxon>Vibrionales</taxon>
        <taxon>Vibrionaceae</taxon>
        <taxon>Vibrio</taxon>
    </lineage>
</organism>
<dbReference type="InterPro" id="IPR000524">
    <property type="entry name" value="Tscrpt_reg_HTH_GntR"/>
</dbReference>
<evidence type="ECO:0000259" key="4">
    <source>
        <dbReference type="PROSITE" id="PS50949"/>
    </source>
</evidence>
<keyword evidence="2" id="KW-0238">DNA-binding</keyword>
<evidence type="ECO:0000256" key="2">
    <source>
        <dbReference type="ARBA" id="ARBA00023125"/>
    </source>
</evidence>
<dbReference type="GO" id="GO:0003677">
    <property type="term" value="F:DNA binding"/>
    <property type="evidence" value="ECO:0007669"/>
    <property type="project" value="UniProtKB-KW"/>
</dbReference>
<keyword evidence="6" id="KW-1185">Reference proteome</keyword>